<evidence type="ECO:0000313" key="3">
    <source>
        <dbReference type="EMBL" id="MBB5756878.1"/>
    </source>
</evidence>
<gene>
    <name evidence="3" type="ORF">HNR00_001586</name>
</gene>
<sequence>MRSHPALSPAHLAGCALVAALACGSGAARAAGSYEFVAAPAVDLNRIYRIDRATGEVTSCQYGLRDDSVGVTLCFAAGEGAGPQAPGEYGLIASRHARESGIYRVNHRTGAMSACYVQIRQELVVCTEQAGPPPAGTASGAGAAATGPAPGRAGPSATPPQGGQASGQGGGQGRP</sequence>
<dbReference type="EMBL" id="JACHOP010000005">
    <property type="protein sequence ID" value="MBB5756878.1"/>
    <property type="molecule type" value="Genomic_DNA"/>
</dbReference>
<name>A0A840ZI94_9HYPH</name>
<reference evidence="3 4" key="1">
    <citation type="submission" date="2020-08" db="EMBL/GenBank/DDBJ databases">
        <title>Genomic Encyclopedia of Type Strains, Phase IV (KMG-IV): sequencing the most valuable type-strain genomes for metagenomic binning, comparative biology and taxonomic classification.</title>
        <authorList>
            <person name="Goeker M."/>
        </authorList>
    </citation>
    <scope>NUCLEOTIDE SEQUENCE [LARGE SCALE GENOMIC DNA]</scope>
    <source>
        <strain evidence="3 4">DSM 2163</strain>
    </source>
</reference>
<evidence type="ECO:0000256" key="1">
    <source>
        <dbReference type="SAM" id="MobiDB-lite"/>
    </source>
</evidence>
<keyword evidence="4" id="KW-1185">Reference proteome</keyword>
<proteinExistence type="predicted"/>
<feature type="signal peptide" evidence="2">
    <location>
        <begin position="1"/>
        <end position="30"/>
    </location>
</feature>
<evidence type="ECO:0000256" key="2">
    <source>
        <dbReference type="SAM" id="SignalP"/>
    </source>
</evidence>
<feature type="compositionally biased region" description="Low complexity" evidence="1">
    <location>
        <begin position="136"/>
        <end position="163"/>
    </location>
</feature>
<protein>
    <submittedName>
        <fullName evidence="3">Uncharacterized protein</fullName>
    </submittedName>
</protein>
<evidence type="ECO:0000313" key="4">
    <source>
        <dbReference type="Proteomes" id="UP000583454"/>
    </source>
</evidence>
<keyword evidence="2" id="KW-0732">Signal</keyword>
<accession>A0A840ZI94</accession>
<dbReference type="PROSITE" id="PS51257">
    <property type="entry name" value="PROKAR_LIPOPROTEIN"/>
    <property type="match status" value="1"/>
</dbReference>
<dbReference type="RefSeq" id="WP_183567480.1">
    <property type="nucleotide sequence ID" value="NZ_JACHOP010000005.1"/>
</dbReference>
<feature type="region of interest" description="Disordered" evidence="1">
    <location>
        <begin position="131"/>
        <end position="175"/>
    </location>
</feature>
<feature type="compositionally biased region" description="Gly residues" evidence="1">
    <location>
        <begin position="164"/>
        <end position="175"/>
    </location>
</feature>
<feature type="chain" id="PRO_5032921705" evidence="2">
    <location>
        <begin position="31"/>
        <end position="175"/>
    </location>
</feature>
<organism evidence="3 4">
    <name type="scientific">Methylorubrum rhodinum</name>
    <dbReference type="NCBI Taxonomy" id="29428"/>
    <lineage>
        <taxon>Bacteria</taxon>
        <taxon>Pseudomonadati</taxon>
        <taxon>Pseudomonadota</taxon>
        <taxon>Alphaproteobacteria</taxon>
        <taxon>Hyphomicrobiales</taxon>
        <taxon>Methylobacteriaceae</taxon>
        <taxon>Methylorubrum</taxon>
    </lineage>
</organism>
<dbReference type="AlphaFoldDB" id="A0A840ZI94"/>
<dbReference type="Proteomes" id="UP000583454">
    <property type="component" value="Unassembled WGS sequence"/>
</dbReference>
<comment type="caution">
    <text evidence="3">The sequence shown here is derived from an EMBL/GenBank/DDBJ whole genome shotgun (WGS) entry which is preliminary data.</text>
</comment>